<dbReference type="PANTHER" id="PTHR10057:SF0">
    <property type="entry name" value="TRANSLOCATOR PROTEIN"/>
    <property type="match status" value="1"/>
</dbReference>
<feature type="transmembrane region" description="Helical" evidence="7">
    <location>
        <begin position="36"/>
        <end position="58"/>
    </location>
</feature>
<dbReference type="HOGENOM" id="CLU_091805_2_1_11"/>
<feature type="region of interest" description="Disordered" evidence="6">
    <location>
        <begin position="1"/>
        <end position="31"/>
    </location>
</feature>
<name>Z9JT55_9MICO</name>
<dbReference type="GO" id="GO:0033013">
    <property type="term" value="P:tetrapyrrole metabolic process"/>
    <property type="evidence" value="ECO:0007669"/>
    <property type="project" value="UniProtKB-ARBA"/>
</dbReference>
<proteinExistence type="inferred from homology"/>
<feature type="transmembrane region" description="Helical" evidence="7">
    <location>
        <begin position="78"/>
        <end position="98"/>
    </location>
</feature>
<evidence type="ECO:0000256" key="3">
    <source>
        <dbReference type="ARBA" id="ARBA00022692"/>
    </source>
</evidence>
<dbReference type="InterPro" id="IPR038330">
    <property type="entry name" value="TspO/MBR-related_sf"/>
</dbReference>
<evidence type="ECO:0000256" key="7">
    <source>
        <dbReference type="SAM" id="Phobius"/>
    </source>
</evidence>
<dbReference type="FunFam" id="1.20.1260.100:FF:000001">
    <property type="entry name" value="translocator protein 2"/>
    <property type="match status" value="1"/>
</dbReference>
<dbReference type="InterPro" id="IPR004307">
    <property type="entry name" value="TspO_MBR"/>
</dbReference>
<evidence type="ECO:0000256" key="2">
    <source>
        <dbReference type="ARBA" id="ARBA00007524"/>
    </source>
</evidence>
<gene>
    <name evidence="8" type="ORF">BF93_15075</name>
</gene>
<evidence type="ECO:0000256" key="5">
    <source>
        <dbReference type="ARBA" id="ARBA00023136"/>
    </source>
</evidence>
<keyword evidence="4 7" id="KW-1133">Transmembrane helix</keyword>
<evidence type="ECO:0000313" key="9">
    <source>
        <dbReference type="Proteomes" id="UP000023067"/>
    </source>
</evidence>
<keyword evidence="3 7" id="KW-0812">Transmembrane</keyword>
<dbReference type="EMBL" id="JDYK01000006">
    <property type="protein sequence ID" value="EWS81520.1"/>
    <property type="molecule type" value="Genomic_DNA"/>
</dbReference>
<accession>Z9JT55</accession>
<feature type="compositionally biased region" description="Basic and acidic residues" evidence="6">
    <location>
        <begin position="1"/>
        <end position="10"/>
    </location>
</feature>
<evidence type="ECO:0008006" key="10">
    <source>
        <dbReference type="Google" id="ProtNLM"/>
    </source>
</evidence>
<protein>
    <recommendedName>
        <fullName evidence="10">Tryptophan-rich sensory protein</fullName>
    </recommendedName>
</protein>
<keyword evidence="5 7" id="KW-0472">Membrane</keyword>
<dbReference type="CDD" id="cd15904">
    <property type="entry name" value="TSPO_MBR"/>
    <property type="match status" value="1"/>
</dbReference>
<feature type="transmembrane region" description="Helical" evidence="7">
    <location>
        <begin position="131"/>
        <end position="151"/>
    </location>
</feature>
<comment type="caution">
    <text evidence="8">The sequence shown here is derived from an EMBL/GenBank/DDBJ whole genome shotgun (WGS) entry which is preliminary data.</text>
</comment>
<dbReference type="PANTHER" id="PTHR10057">
    <property type="entry name" value="PERIPHERAL-TYPE BENZODIAZEPINE RECEPTOR"/>
    <property type="match status" value="1"/>
</dbReference>
<dbReference type="GO" id="GO:0016020">
    <property type="term" value="C:membrane"/>
    <property type="evidence" value="ECO:0007669"/>
    <property type="project" value="UniProtKB-SubCell"/>
</dbReference>
<reference evidence="8 9" key="1">
    <citation type="submission" date="2014-02" db="EMBL/GenBank/DDBJ databases">
        <title>Genome sequence of Brachybacterium phenoliresistens strain W13A50.</title>
        <authorList>
            <person name="Wang X."/>
        </authorList>
    </citation>
    <scope>NUCLEOTIDE SEQUENCE [LARGE SCALE GENOMIC DNA]</scope>
    <source>
        <strain evidence="8 9">W13A50</strain>
    </source>
</reference>
<evidence type="ECO:0000256" key="6">
    <source>
        <dbReference type="SAM" id="MobiDB-lite"/>
    </source>
</evidence>
<feature type="transmembrane region" description="Helical" evidence="7">
    <location>
        <begin position="107"/>
        <end position="125"/>
    </location>
</feature>
<comment type="subcellular location">
    <subcellularLocation>
        <location evidence="1">Membrane</location>
        <topology evidence="1">Multi-pass membrane protein</topology>
    </subcellularLocation>
</comment>
<evidence type="ECO:0000256" key="4">
    <source>
        <dbReference type="ARBA" id="ARBA00022989"/>
    </source>
</evidence>
<dbReference type="Pfam" id="PF03073">
    <property type="entry name" value="TspO_MBR"/>
    <property type="match status" value="1"/>
</dbReference>
<sequence length="183" mass="19526">MPHPPADPRRPSPGTPRRAPGEPSRAADGPSRGRSLLMLLAFVGATAIAAGIGGMAAAGSQETYAALRLPAFAPPAWLFGPAWTVLYVLIAVAGWLVWRRAGADRALALWCAQLVLNALWTPLFFGADLYWLAFAEIVLLWIAILACLVAFRARRPMAALLLVPYLAWVSYAGALNLGIALLN</sequence>
<evidence type="ECO:0000256" key="1">
    <source>
        <dbReference type="ARBA" id="ARBA00004141"/>
    </source>
</evidence>
<dbReference type="Gene3D" id="1.20.1260.100">
    <property type="entry name" value="TspO/MBR protein"/>
    <property type="match status" value="1"/>
</dbReference>
<organism evidence="8 9">
    <name type="scientific">Brachybacterium phenoliresistens</name>
    <dbReference type="NCBI Taxonomy" id="396014"/>
    <lineage>
        <taxon>Bacteria</taxon>
        <taxon>Bacillati</taxon>
        <taxon>Actinomycetota</taxon>
        <taxon>Actinomycetes</taxon>
        <taxon>Micrococcales</taxon>
        <taxon>Dermabacteraceae</taxon>
        <taxon>Brachybacterium</taxon>
    </lineage>
</organism>
<dbReference type="PIRSF" id="PIRSF005859">
    <property type="entry name" value="PBR"/>
    <property type="match status" value="1"/>
</dbReference>
<dbReference type="eggNOG" id="COG3476">
    <property type="taxonomic scope" value="Bacteria"/>
</dbReference>
<dbReference type="AlphaFoldDB" id="Z9JT55"/>
<keyword evidence="9" id="KW-1185">Reference proteome</keyword>
<dbReference type="STRING" id="396014.BF93_15075"/>
<evidence type="ECO:0000313" key="8">
    <source>
        <dbReference type="EMBL" id="EWS81520.1"/>
    </source>
</evidence>
<dbReference type="Proteomes" id="UP000023067">
    <property type="component" value="Unassembled WGS sequence"/>
</dbReference>
<comment type="similarity">
    <text evidence="2">Belongs to the TspO/BZRP family.</text>
</comment>
<feature type="transmembrane region" description="Helical" evidence="7">
    <location>
        <begin position="158"/>
        <end position="182"/>
    </location>
</feature>
<dbReference type="RefSeq" id="WP_084148334.1">
    <property type="nucleotide sequence ID" value="NZ_KK069991.1"/>
</dbReference>
<dbReference type="PATRIC" id="fig|396014.3.peg.1363"/>